<protein>
    <submittedName>
        <fullName evidence="3">PPOX class F420-dependent enzyme</fullName>
    </submittedName>
</protein>
<dbReference type="PANTHER" id="PTHR35176:SF6">
    <property type="entry name" value="HEME OXYGENASE HI_0854-RELATED"/>
    <property type="match status" value="1"/>
</dbReference>
<sequence length="135" mass="14775">MSEPLPDGLLALLHRPSPCFVATLMPDGSPQLTETWVTTDGEHVVINIVEGMQKARNLARDPRVAVNVVDPDDVNRYYAVRGRVLSTTTEGGRQSIDEISQKYLGIPYPNFSGNPDETRVIVTIAAESITTPARD</sequence>
<dbReference type="Gene3D" id="2.30.110.10">
    <property type="entry name" value="Electron Transport, Fmn-binding Protein, Chain A"/>
    <property type="match status" value="1"/>
</dbReference>
<organism evidence="3 4">
    <name type="scientific">Mycolicibacterium aichiense</name>
    <dbReference type="NCBI Taxonomy" id="1799"/>
    <lineage>
        <taxon>Bacteria</taxon>
        <taxon>Bacillati</taxon>
        <taxon>Actinomycetota</taxon>
        <taxon>Actinomycetes</taxon>
        <taxon>Mycobacteriales</taxon>
        <taxon>Mycobacteriaceae</taxon>
        <taxon>Mycolicibacterium</taxon>
    </lineage>
</organism>
<dbReference type="SUPFAM" id="SSF50475">
    <property type="entry name" value="FMN-binding split barrel"/>
    <property type="match status" value="1"/>
</dbReference>
<keyword evidence="1" id="KW-0560">Oxidoreductase</keyword>
<keyword evidence="4" id="KW-1185">Reference proteome</keyword>
<reference evidence="3 4" key="1">
    <citation type="journal article" date="2019" name="Emerg. Microbes Infect.">
        <title>Comprehensive subspecies identification of 175 nontuberculous mycobacteria species based on 7547 genomic profiles.</title>
        <authorList>
            <person name="Matsumoto Y."/>
            <person name="Kinjo T."/>
            <person name="Motooka D."/>
            <person name="Nabeya D."/>
            <person name="Jung N."/>
            <person name="Uechi K."/>
            <person name="Horii T."/>
            <person name="Iida T."/>
            <person name="Fujita J."/>
            <person name="Nakamura S."/>
        </authorList>
    </citation>
    <scope>NUCLEOTIDE SEQUENCE [LARGE SCALE GENOMIC DNA]</scope>
    <source>
        <strain evidence="3 4">JCM 6376</strain>
    </source>
</reference>
<dbReference type="Proteomes" id="UP000467327">
    <property type="component" value="Chromosome"/>
</dbReference>
<dbReference type="GO" id="GO:0070967">
    <property type="term" value="F:coenzyme F420 binding"/>
    <property type="evidence" value="ECO:0007669"/>
    <property type="project" value="TreeGrafter"/>
</dbReference>
<evidence type="ECO:0000259" key="2">
    <source>
        <dbReference type="Pfam" id="PF01243"/>
    </source>
</evidence>
<dbReference type="InterPro" id="IPR019920">
    <property type="entry name" value="F420-binding_dom_put"/>
</dbReference>
<accession>A0AAD1HJV1</accession>
<dbReference type="RefSeq" id="WP_115316533.1">
    <property type="nucleotide sequence ID" value="NZ_AP022561.1"/>
</dbReference>
<feature type="domain" description="Pyridoxamine 5'-phosphate oxidase N-terminal" evidence="2">
    <location>
        <begin position="9"/>
        <end position="129"/>
    </location>
</feature>
<dbReference type="GO" id="GO:0005829">
    <property type="term" value="C:cytosol"/>
    <property type="evidence" value="ECO:0007669"/>
    <property type="project" value="TreeGrafter"/>
</dbReference>
<dbReference type="EMBL" id="AP022561">
    <property type="protein sequence ID" value="BBX06718.1"/>
    <property type="molecule type" value="Genomic_DNA"/>
</dbReference>
<dbReference type="PANTHER" id="PTHR35176">
    <property type="entry name" value="HEME OXYGENASE HI_0854-RELATED"/>
    <property type="match status" value="1"/>
</dbReference>
<dbReference type="InterPro" id="IPR052019">
    <property type="entry name" value="F420H2_bilvrd_red/Heme_oxyg"/>
</dbReference>
<dbReference type="AlphaFoldDB" id="A0AAD1HJV1"/>
<dbReference type="KEGG" id="maic:MAIC_15210"/>
<proteinExistence type="predicted"/>
<dbReference type="InterPro" id="IPR011576">
    <property type="entry name" value="Pyridox_Oxase_N"/>
</dbReference>
<dbReference type="GO" id="GO:0016627">
    <property type="term" value="F:oxidoreductase activity, acting on the CH-CH group of donors"/>
    <property type="evidence" value="ECO:0007669"/>
    <property type="project" value="TreeGrafter"/>
</dbReference>
<name>A0AAD1HJV1_9MYCO</name>
<dbReference type="Pfam" id="PF01243">
    <property type="entry name" value="PNPOx_N"/>
    <property type="match status" value="1"/>
</dbReference>
<dbReference type="InterPro" id="IPR012349">
    <property type="entry name" value="Split_barrel_FMN-bd"/>
</dbReference>
<evidence type="ECO:0000313" key="3">
    <source>
        <dbReference type="EMBL" id="BBX06718.1"/>
    </source>
</evidence>
<gene>
    <name evidence="3" type="ORF">MAIC_15210</name>
</gene>
<evidence type="ECO:0000256" key="1">
    <source>
        <dbReference type="ARBA" id="ARBA00023002"/>
    </source>
</evidence>
<dbReference type="NCBIfam" id="TIGR03618">
    <property type="entry name" value="Rv1155_F420"/>
    <property type="match status" value="1"/>
</dbReference>
<evidence type="ECO:0000313" key="4">
    <source>
        <dbReference type="Proteomes" id="UP000467327"/>
    </source>
</evidence>